<proteinExistence type="predicted"/>
<sequence length="97" mass="11520">MTATITVISIYLFMSLVCFVLFFIDKKRSEANGWRIGEYYLHLVELLGGWPGALLGQKFIRHKTKKTSYKIILWLIILVHIILWGYFIYGLSTKFWW</sequence>
<name>A0A2A4Z8R6_9PROT</name>
<keyword evidence="1" id="KW-0472">Membrane</keyword>
<keyword evidence="1" id="KW-1133">Transmembrane helix</keyword>
<reference key="1">
    <citation type="submission" date="2017-08" db="EMBL/GenBank/DDBJ databases">
        <title>A dynamic microbial community with high functional redundancy inhabits the cold, oxic subseafloor aquifer.</title>
        <authorList>
            <person name="Tully B.J."/>
            <person name="Wheat C.G."/>
            <person name="Glazer B.T."/>
            <person name="Huber J.A."/>
        </authorList>
    </citation>
    <scope>NUCLEOTIDE SEQUENCE [LARGE SCALE GENOMIC DNA]</scope>
</reference>
<dbReference type="Pfam" id="PF06961">
    <property type="entry name" value="DUF1294"/>
    <property type="match status" value="1"/>
</dbReference>
<reference evidence="2" key="2">
    <citation type="journal article" date="2018" name="ISME J.">
        <title>A dynamic microbial community with high functional redundancy inhabits the cold, oxic subseafloor aquifer.</title>
        <authorList>
            <person name="Tully B.J."/>
            <person name="Wheat C.G."/>
            <person name="Glazer B.T."/>
            <person name="Huber J.A."/>
        </authorList>
    </citation>
    <scope>NUCLEOTIDE SEQUENCE</scope>
    <source>
        <strain evidence="2">NORP83</strain>
    </source>
</reference>
<evidence type="ECO:0000313" key="2">
    <source>
        <dbReference type="EMBL" id="PCJ03382.1"/>
    </source>
</evidence>
<dbReference type="InterPro" id="IPR010718">
    <property type="entry name" value="DUF1294"/>
</dbReference>
<feature type="transmembrane region" description="Helical" evidence="1">
    <location>
        <begin position="71"/>
        <end position="89"/>
    </location>
</feature>
<accession>A0A2A4Z8R6</accession>
<evidence type="ECO:0008006" key="3">
    <source>
        <dbReference type="Google" id="ProtNLM"/>
    </source>
</evidence>
<dbReference type="AlphaFoldDB" id="A0A2A4Z8R6"/>
<evidence type="ECO:0000256" key="1">
    <source>
        <dbReference type="SAM" id="Phobius"/>
    </source>
</evidence>
<organism evidence="2">
    <name type="scientific">OCS116 cluster bacterium</name>
    <dbReference type="NCBI Taxonomy" id="2030921"/>
    <lineage>
        <taxon>Bacteria</taxon>
        <taxon>Pseudomonadati</taxon>
        <taxon>Pseudomonadota</taxon>
        <taxon>Alphaproteobacteria</taxon>
        <taxon>OCS116 cluster</taxon>
    </lineage>
</organism>
<comment type="caution">
    <text evidence="2">The sequence shown here is derived from an EMBL/GenBank/DDBJ whole genome shotgun (WGS) entry which is preliminary data.</text>
</comment>
<protein>
    <recommendedName>
        <fullName evidence="3">Cold-shock protein</fullName>
    </recommendedName>
</protein>
<dbReference type="EMBL" id="NVUS01000002">
    <property type="protein sequence ID" value="PCJ03382.1"/>
    <property type="molecule type" value="Genomic_DNA"/>
</dbReference>
<feature type="transmembrane region" description="Helical" evidence="1">
    <location>
        <begin position="6"/>
        <end position="24"/>
    </location>
</feature>
<keyword evidence="1" id="KW-0812">Transmembrane</keyword>
<gene>
    <name evidence="2" type="ORF">COB13_01780</name>
</gene>